<dbReference type="InterPro" id="IPR010399">
    <property type="entry name" value="Tify_dom"/>
</dbReference>
<dbReference type="SMART" id="SM00979">
    <property type="entry name" value="TIFY"/>
    <property type="match status" value="1"/>
</dbReference>
<keyword evidence="2" id="KW-1184">Jasmonic acid signaling pathway</keyword>
<feature type="domain" description="Tify" evidence="4">
    <location>
        <begin position="151"/>
        <end position="186"/>
    </location>
</feature>
<organism evidence="5 6">
    <name type="scientific">Papaver somniferum</name>
    <name type="common">Opium poppy</name>
    <dbReference type="NCBI Taxonomy" id="3469"/>
    <lineage>
        <taxon>Eukaryota</taxon>
        <taxon>Viridiplantae</taxon>
        <taxon>Streptophyta</taxon>
        <taxon>Embryophyta</taxon>
        <taxon>Tracheophyta</taxon>
        <taxon>Spermatophyta</taxon>
        <taxon>Magnoliopsida</taxon>
        <taxon>Ranunculales</taxon>
        <taxon>Papaveraceae</taxon>
        <taxon>Papaveroideae</taxon>
        <taxon>Papaver</taxon>
    </lineage>
</organism>
<dbReference type="EMBL" id="CM010717">
    <property type="protein sequence ID" value="RZC55032.1"/>
    <property type="molecule type" value="Genomic_DNA"/>
</dbReference>
<dbReference type="GO" id="GO:2000022">
    <property type="term" value="P:regulation of jasmonic acid mediated signaling pathway"/>
    <property type="evidence" value="ECO:0007669"/>
    <property type="project" value="UniProtKB-UniRule"/>
</dbReference>
<dbReference type="Proteomes" id="UP000316621">
    <property type="component" value="Chromosome 3"/>
</dbReference>
<sequence>MKPGETTIIRSTLDKPLQQLTEDDISQLTREDCRRYLIEKGMRRPSWNKSQAIEQVISLKSLLETTFDDTCSFNNTSVRPPSSIPISSPVQTQVPSTTTSADFQVSSPNNNESVSHRRKDHGLSGDLSCRSPVSDNNTTPPLPLSRNMGAANELESQMTIFYSGKVNVYDEVSVEKARVIMQFAASPYHFLEDDLSAGTSVVPPCRLQSASTRPASAEISWQYGEEGTVSRDAEPEGPASRKASLQRYLEKRKDRGRFKVKKKLGGSSTSLEMYVNPQMKCQNPNEQLSPSGTCSPPRDGHM</sequence>
<gene>
    <name evidence="5" type="ORF">C5167_013890</name>
</gene>
<dbReference type="GO" id="GO:0005634">
    <property type="term" value="C:nucleus"/>
    <property type="evidence" value="ECO:0007669"/>
    <property type="project" value="UniProtKB-SubCell"/>
</dbReference>
<dbReference type="Gramene" id="RZC55032">
    <property type="protein sequence ID" value="RZC55032"/>
    <property type="gene ID" value="C5167_013890"/>
</dbReference>
<name>A0A4Y7J4Q3_PAPSO</name>
<reference evidence="5 6" key="1">
    <citation type="journal article" date="2018" name="Science">
        <title>The opium poppy genome and morphinan production.</title>
        <authorList>
            <person name="Guo L."/>
            <person name="Winzer T."/>
            <person name="Yang X."/>
            <person name="Li Y."/>
            <person name="Ning Z."/>
            <person name="He Z."/>
            <person name="Teodor R."/>
            <person name="Lu Y."/>
            <person name="Bowser T.A."/>
            <person name="Graham I.A."/>
            <person name="Ye K."/>
        </authorList>
    </citation>
    <scope>NUCLEOTIDE SEQUENCE [LARGE SCALE GENOMIC DNA]</scope>
    <source>
        <strain evidence="6">cv. HN1</strain>
        <tissue evidence="5">Leaves</tissue>
    </source>
</reference>
<feature type="region of interest" description="Disordered" evidence="3">
    <location>
        <begin position="74"/>
        <end position="145"/>
    </location>
</feature>
<evidence type="ECO:0000313" key="5">
    <source>
        <dbReference type="EMBL" id="RZC55032.1"/>
    </source>
</evidence>
<comment type="subcellular location">
    <subcellularLocation>
        <location evidence="2">Nucleus</location>
    </subcellularLocation>
</comment>
<feature type="region of interest" description="Disordered" evidence="3">
    <location>
        <begin position="278"/>
        <end position="302"/>
    </location>
</feature>
<dbReference type="InterPro" id="IPR018467">
    <property type="entry name" value="CCT_CS"/>
</dbReference>
<dbReference type="STRING" id="3469.A0A4Y7J4Q3"/>
<feature type="compositionally biased region" description="Polar residues" evidence="3">
    <location>
        <begin position="279"/>
        <end position="294"/>
    </location>
</feature>
<dbReference type="Pfam" id="PF06200">
    <property type="entry name" value="tify"/>
    <property type="match status" value="1"/>
</dbReference>
<dbReference type="AlphaFoldDB" id="A0A4Y7J4Q3"/>
<keyword evidence="6" id="KW-1185">Reference proteome</keyword>
<accession>A0A4Y7J4Q3</accession>
<comment type="similarity">
    <text evidence="1 2">Belongs to the TIFY/JAZ family.</text>
</comment>
<comment type="function">
    <text evidence="2">Repressor of jasmonate responses.</text>
</comment>
<feature type="compositionally biased region" description="Low complexity" evidence="3">
    <location>
        <begin position="80"/>
        <end position="89"/>
    </location>
</feature>
<dbReference type="PANTHER" id="PTHR33077">
    <property type="entry name" value="PROTEIN TIFY 4A-RELATED-RELATED"/>
    <property type="match status" value="1"/>
</dbReference>
<feature type="region of interest" description="Disordered" evidence="3">
    <location>
        <begin position="224"/>
        <end position="244"/>
    </location>
</feature>
<evidence type="ECO:0000313" key="6">
    <source>
        <dbReference type="Proteomes" id="UP000316621"/>
    </source>
</evidence>
<proteinExistence type="inferred from homology"/>
<dbReference type="GO" id="GO:0009611">
    <property type="term" value="P:response to wounding"/>
    <property type="evidence" value="ECO:0007669"/>
    <property type="project" value="UniProtKB-UniRule"/>
</dbReference>
<protein>
    <recommendedName>
        <fullName evidence="2">Protein TIFY</fullName>
    </recommendedName>
    <alternativeName>
        <fullName evidence="2">Jasmonate ZIM domain-containing protein</fullName>
    </alternativeName>
</protein>
<dbReference type="GO" id="GO:0031347">
    <property type="term" value="P:regulation of defense response"/>
    <property type="evidence" value="ECO:0007669"/>
    <property type="project" value="UniProtKB-UniRule"/>
</dbReference>
<evidence type="ECO:0000259" key="4">
    <source>
        <dbReference type="PROSITE" id="PS51320"/>
    </source>
</evidence>
<evidence type="ECO:0000256" key="2">
    <source>
        <dbReference type="RuleBase" id="RU369065"/>
    </source>
</evidence>
<dbReference type="PANTHER" id="PTHR33077:SF60">
    <property type="entry name" value="TIFY DOMAIN-CONTAINING PROTEIN"/>
    <property type="match status" value="1"/>
</dbReference>
<dbReference type="Pfam" id="PF09425">
    <property type="entry name" value="Jas_motif"/>
    <property type="match status" value="1"/>
</dbReference>
<comment type="domain">
    <text evidence="2">The jas domain is required for interaction with COI1.</text>
</comment>
<dbReference type="OMA" id="RTTPWSI"/>
<dbReference type="OrthoDB" id="1934352at2759"/>
<dbReference type="PROSITE" id="PS51320">
    <property type="entry name" value="TIFY"/>
    <property type="match status" value="1"/>
</dbReference>
<feature type="compositionally biased region" description="Polar residues" evidence="3">
    <location>
        <begin position="90"/>
        <end position="113"/>
    </location>
</feature>
<evidence type="ECO:0000256" key="3">
    <source>
        <dbReference type="SAM" id="MobiDB-lite"/>
    </source>
</evidence>
<evidence type="ECO:0000256" key="1">
    <source>
        <dbReference type="ARBA" id="ARBA00008614"/>
    </source>
</evidence>
<keyword evidence="2" id="KW-0539">Nucleus</keyword>
<dbReference type="InterPro" id="IPR040390">
    <property type="entry name" value="TIFY/JAZ"/>
</dbReference>